<feature type="compositionally biased region" description="Basic and acidic residues" evidence="1">
    <location>
        <begin position="1"/>
        <end position="24"/>
    </location>
</feature>
<proteinExistence type="predicted"/>
<feature type="compositionally biased region" description="Acidic residues" evidence="1">
    <location>
        <begin position="33"/>
        <end position="56"/>
    </location>
</feature>
<evidence type="ECO:0000313" key="3">
    <source>
        <dbReference type="Proteomes" id="UP000735302"/>
    </source>
</evidence>
<comment type="caution">
    <text evidence="2">The sequence shown here is derived from an EMBL/GenBank/DDBJ whole genome shotgun (WGS) entry which is preliminary data.</text>
</comment>
<reference evidence="2 3" key="1">
    <citation type="journal article" date="2021" name="Elife">
        <title>Chloroplast acquisition without the gene transfer in kleptoplastic sea slugs, Plakobranchus ocellatus.</title>
        <authorList>
            <person name="Maeda T."/>
            <person name="Takahashi S."/>
            <person name="Yoshida T."/>
            <person name="Shimamura S."/>
            <person name="Takaki Y."/>
            <person name="Nagai Y."/>
            <person name="Toyoda A."/>
            <person name="Suzuki Y."/>
            <person name="Arimoto A."/>
            <person name="Ishii H."/>
            <person name="Satoh N."/>
            <person name="Nishiyama T."/>
            <person name="Hasebe M."/>
            <person name="Maruyama T."/>
            <person name="Minagawa J."/>
            <person name="Obokata J."/>
            <person name="Shigenobu S."/>
        </authorList>
    </citation>
    <scope>NUCLEOTIDE SEQUENCE [LARGE SCALE GENOMIC DNA]</scope>
</reference>
<feature type="region of interest" description="Disordered" evidence="1">
    <location>
        <begin position="1"/>
        <end position="58"/>
    </location>
</feature>
<evidence type="ECO:0000313" key="2">
    <source>
        <dbReference type="EMBL" id="GFO10957.1"/>
    </source>
</evidence>
<protein>
    <submittedName>
        <fullName evidence="2">Uncharacterized protein</fullName>
    </submittedName>
</protein>
<evidence type="ECO:0000256" key="1">
    <source>
        <dbReference type="SAM" id="MobiDB-lite"/>
    </source>
</evidence>
<organism evidence="2 3">
    <name type="scientific">Plakobranchus ocellatus</name>
    <dbReference type="NCBI Taxonomy" id="259542"/>
    <lineage>
        <taxon>Eukaryota</taxon>
        <taxon>Metazoa</taxon>
        <taxon>Spiralia</taxon>
        <taxon>Lophotrochozoa</taxon>
        <taxon>Mollusca</taxon>
        <taxon>Gastropoda</taxon>
        <taxon>Heterobranchia</taxon>
        <taxon>Euthyneura</taxon>
        <taxon>Panpulmonata</taxon>
        <taxon>Sacoglossa</taxon>
        <taxon>Placobranchoidea</taxon>
        <taxon>Plakobranchidae</taxon>
        <taxon>Plakobranchus</taxon>
    </lineage>
</organism>
<dbReference type="EMBL" id="BLXT01004214">
    <property type="protein sequence ID" value="GFO10957.1"/>
    <property type="molecule type" value="Genomic_DNA"/>
</dbReference>
<dbReference type="AlphaFoldDB" id="A0AAV4AUF9"/>
<dbReference type="Proteomes" id="UP000735302">
    <property type="component" value="Unassembled WGS sequence"/>
</dbReference>
<keyword evidence="3" id="KW-1185">Reference proteome</keyword>
<name>A0AAV4AUF9_9GAST</name>
<sequence>MRKSEKSHNEPKCRTKSVSRRDSGKPALSLQALDDDDDCSDNVPGDDDDDDDDECTADSSPLIENVCAKPRATVTVLELSGLSCVN</sequence>
<gene>
    <name evidence="2" type="ORF">PoB_003746200</name>
</gene>
<accession>A0AAV4AUF9</accession>